<dbReference type="InterPro" id="IPR045210">
    <property type="entry name" value="RING-Ubox_PUB"/>
</dbReference>
<comment type="pathway">
    <text evidence="2">Protein modification; protein ubiquitination.</text>
</comment>
<proteinExistence type="predicted"/>
<evidence type="ECO:0000259" key="8">
    <source>
        <dbReference type="PROSITE" id="PS51698"/>
    </source>
</evidence>
<dbReference type="STRING" id="35608.A0A2U1LGA3"/>
<comment type="catalytic activity">
    <reaction evidence="1">
        <text>S-ubiquitinyl-[E2 ubiquitin-conjugating enzyme]-L-cysteine + [acceptor protein]-L-lysine = [E2 ubiquitin-conjugating enzyme]-L-cysteine + N(6)-ubiquitinyl-[acceptor protein]-L-lysine.</text>
        <dbReference type="EC" id="2.3.2.27"/>
    </reaction>
</comment>
<dbReference type="Gene3D" id="1.25.10.10">
    <property type="entry name" value="Leucine-rich Repeat Variant"/>
    <property type="match status" value="3"/>
</dbReference>
<gene>
    <name evidence="9" type="ORF">CTI12_AA494710</name>
</gene>
<comment type="caution">
    <text evidence="9">The sequence shown here is derived from an EMBL/GenBank/DDBJ whole genome shotgun (WGS) entry which is preliminary data.</text>
</comment>
<dbReference type="GO" id="GO:0016567">
    <property type="term" value="P:protein ubiquitination"/>
    <property type="evidence" value="ECO:0007669"/>
    <property type="project" value="UniProtKB-UniPathway"/>
</dbReference>
<evidence type="ECO:0000313" key="9">
    <source>
        <dbReference type="EMBL" id="PWA48016.1"/>
    </source>
</evidence>
<dbReference type="InterPro" id="IPR000225">
    <property type="entry name" value="Armadillo"/>
</dbReference>
<dbReference type="InterPro" id="IPR013083">
    <property type="entry name" value="Znf_RING/FYVE/PHD"/>
</dbReference>
<feature type="repeat" description="ARM" evidence="6">
    <location>
        <begin position="541"/>
        <end position="583"/>
    </location>
</feature>
<organism evidence="9 10">
    <name type="scientific">Artemisia annua</name>
    <name type="common">Sweet wormwood</name>
    <dbReference type="NCBI Taxonomy" id="35608"/>
    <lineage>
        <taxon>Eukaryota</taxon>
        <taxon>Viridiplantae</taxon>
        <taxon>Streptophyta</taxon>
        <taxon>Embryophyta</taxon>
        <taxon>Tracheophyta</taxon>
        <taxon>Spermatophyta</taxon>
        <taxon>Magnoliopsida</taxon>
        <taxon>eudicotyledons</taxon>
        <taxon>Gunneridae</taxon>
        <taxon>Pentapetalae</taxon>
        <taxon>asterids</taxon>
        <taxon>campanulids</taxon>
        <taxon>Asterales</taxon>
        <taxon>Asteraceae</taxon>
        <taxon>Asteroideae</taxon>
        <taxon>Anthemideae</taxon>
        <taxon>Artemisiinae</taxon>
        <taxon>Artemisia</taxon>
    </lineage>
</organism>
<evidence type="ECO:0000256" key="1">
    <source>
        <dbReference type="ARBA" id="ARBA00000900"/>
    </source>
</evidence>
<dbReference type="Pfam" id="PF00514">
    <property type="entry name" value="Arm"/>
    <property type="match status" value="2"/>
</dbReference>
<reference evidence="9 10" key="1">
    <citation type="journal article" date="2018" name="Mol. Plant">
        <title>The genome of Artemisia annua provides insight into the evolution of Asteraceae family and artemisinin biosynthesis.</title>
        <authorList>
            <person name="Shen Q."/>
            <person name="Zhang L."/>
            <person name="Liao Z."/>
            <person name="Wang S."/>
            <person name="Yan T."/>
            <person name="Shi P."/>
            <person name="Liu M."/>
            <person name="Fu X."/>
            <person name="Pan Q."/>
            <person name="Wang Y."/>
            <person name="Lv Z."/>
            <person name="Lu X."/>
            <person name="Zhang F."/>
            <person name="Jiang W."/>
            <person name="Ma Y."/>
            <person name="Chen M."/>
            <person name="Hao X."/>
            <person name="Li L."/>
            <person name="Tang Y."/>
            <person name="Lv G."/>
            <person name="Zhou Y."/>
            <person name="Sun X."/>
            <person name="Brodelius P.E."/>
            <person name="Rose J.K.C."/>
            <person name="Tang K."/>
        </authorList>
    </citation>
    <scope>NUCLEOTIDE SEQUENCE [LARGE SCALE GENOMIC DNA]</scope>
    <source>
        <strain evidence="10">cv. Huhao1</strain>
        <tissue evidence="9">Leaf</tissue>
    </source>
</reference>
<dbReference type="InterPro" id="IPR052608">
    <property type="entry name" value="U-box_domain_protein"/>
</dbReference>
<keyword evidence="5" id="KW-0677">Repeat</keyword>
<dbReference type="SMART" id="SM00185">
    <property type="entry name" value="ARM"/>
    <property type="match status" value="8"/>
</dbReference>
<dbReference type="SMART" id="SM00504">
    <property type="entry name" value="Ubox"/>
    <property type="match status" value="1"/>
</dbReference>
<feature type="repeat" description="ARM" evidence="6">
    <location>
        <begin position="720"/>
        <end position="763"/>
    </location>
</feature>
<dbReference type="InterPro" id="IPR016024">
    <property type="entry name" value="ARM-type_fold"/>
</dbReference>
<dbReference type="GO" id="GO:0007166">
    <property type="term" value="P:cell surface receptor signaling pathway"/>
    <property type="evidence" value="ECO:0007669"/>
    <property type="project" value="InterPro"/>
</dbReference>
<dbReference type="InterPro" id="IPR036537">
    <property type="entry name" value="Adaptor_Cbl_N_dom_sf"/>
</dbReference>
<dbReference type="Gene3D" id="1.20.930.20">
    <property type="entry name" value="Adaptor protein Cbl, N-terminal domain"/>
    <property type="match status" value="1"/>
</dbReference>
<dbReference type="EMBL" id="PKPP01009541">
    <property type="protein sequence ID" value="PWA48016.1"/>
    <property type="molecule type" value="Genomic_DNA"/>
</dbReference>
<dbReference type="PANTHER" id="PTHR45958">
    <property type="entry name" value="RING-TYPE E3 UBIQUITIN TRANSFERASE"/>
    <property type="match status" value="1"/>
</dbReference>
<dbReference type="UniPathway" id="UPA00143"/>
<feature type="coiled-coil region" evidence="7">
    <location>
        <begin position="191"/>
        <end position="218"/>
    </location>
</feature>
<dbReference type="Pfam" id="PF04564">
    <property type="entry name" value="U-box"/>
    <property type="match status" value="1"/>
</dbReference>
<evidence type="ECO:0000256" key="5">
    <source>
        <dbReference type="ARBA" id="ARBA00022737"/>
    </source>
</evidence>
<name>A0A2U1LGA3_ARTAN</name>
<dbReference type="InterPro" id="IPR003613">
    <property type="entry name" value="Ubox_domain"/>
</dbReference>
<dbReference type="InterPro" id="IPR011989">
    <property type="entry name" value="ARM-like"/>
</dbReference>
<evidence type="ECO:0000256" key="4">
    <source>
        <dbReference type="ARBA" id="ARBA00022679"/>
    </source>
</evidence>
<feature type="domain" description="U-box" evidence="8">
    <location>
        <begin position="256"/>
        <end position="330"/>
    </location>
</feature>
<dbReference type="Gene3D" id="3.30.40.10">
    <property type="entry name" value="Zinc/RING finger domain, C3HC4 (zinc finger)"/>
    <property type="match status" value="1"/>
</dbReference>
<dbReference type="CDD" id="cd16664">
    <property type="entry name" value="RING-Ubox_PUB"/>
    <property type="match status" value="1"/>
</dbReference>
<accession>A0A2U1LGA3</accession>
<evidence type="ECO:0000313" key="10">
    <source>
        <dbReference type="Proteomes" id="UP000245207"/>
    </source>
</evidence>
<dbReference type="EC" id="2.3.2.27" evidence="3"/>
<dbReference type="OrthoDB" id="7537227at2759"/>
<dbReference type="PROSITE" id="PS50176">
    <property type="entry name" value="ARM_REPEAT"/>
    <property type="match status" value="2"/>
</dbReference>
<dbReference type="Proteomes" id="UP000245207">
    <property type="component" value="Unassembled WGS sequence"/>
</dbReference>
<keyword evidence="10" id="KW-1185">Reference proteome</keyword>
<dbReference type="SUPFAM" id="SSF48371">
    <property type="entry name" value="ARM repeat"/>
    <property type="match status" value="3"/>
</dbReference>
<dbReference type="SUPFAM" id="SSF57850">
    <property type="entry name" value="RING/U-box"/>
    <property type="match status" value="1"/>
</dbReference>
<evidence type="ECO:0000256" key="2">
    <source>
        <dbReference type="ARBA" id="ARBA00004906"/>
    </source>
</evidence>
<dbReference type="AlphaFoldDB" id="A0A2U1LGA3"/>
<keyword evidence="7" id="KW-0175">Coiled coil</keyword>
<evidence type="ECO:0000256" key="6">
    <source>
        <dbReference type="PROSITE-ProRule" id="PRU00259"/>
    </source>
</evidence>
<dbReference type="GO" id="GO:0061630">
    <property type="term" value="F:ubiquitin protein ligase activity"/>
    <property type="evidence" value="ECO:0007669"/>
    <property type="project" value="UniProtKB-EC"/>
</dbReference>
<evidence type="ECO:0000256" key="7">
    <source>
        <dbReference type="SAM" id="Coils"/>
    </source>
</evidence>
<dbReference type="PANTHER" id="PTHR45958:SF5">
    <property type="entry name" value="RING-TYPE E3 UBIQUITIN TRANSFERASE"/>
    <property type="match status" value="1"/>
</dbReference>
<protein>
    <recommendedName>
        <fullName evidence="3">RING-type E3 ubiquitin transferase</fullName>
        <ecNumber evidence="3">2.3.2.27</ecNumber>
    </recommendedName>
</protein>
<evidence type="ECO:0000256" key="3">
    <source>
        <dbReference type="ARBA" id="ARBA00012483"/>
    </source>
</evidence>
<keyword evidence="4" id="KW-0808">Transferase</keyword>
<sequence>MEVITNTSSMAVGELISQTIELFTEVAMEAKNVFVEKESFSELASYMNRIVPILKELNRKDISNIESSFIEILNQQVKVAKQLTTECSQKNRVYLLLNCRSITKRIREITRETSRALSLIPLSQLDVSSKMVHEVGQLCENMQRVEFKTAIAHEMILEKIESGIHERNLDSSFANNMLVSILQALEISTERSSLKKEFEDFKKEIENAQLRKKEAENIQMGQIIALLERADATCSPEEKEKKYLTKRSSLGSQPLEPLLSFYCPITQEVMVDPVETASGHTFERSAIEKWLKDGSDKCPLTMVPLDNLTLRPNKTLRQSIEEWKDRNTMITIASMKSKLSNPLSESEEEVVSCLKDLQSLCEQRDIHKEWIVMENYIPILVNLLGSKIREIRTHALVLLSILAKDSDDAKDRIAKVNGVIEYIVRSLGRRIAEGKLAVELLLELSHHETLRNCIGMVQGCILLLVTMSNSDDNQAASHAKELLDSLSFSDQNVIQMAKANYFTHLLQRLSSGSDDVKMCMVTTLAEMELTDHNKLSLFELGALDSLLNLVSHGNPRMKEAAAKALCNLSSLQKNGIQMIKQGSVNPLVNLLCNHTSSPSLQDKVAAIIMHLAISTRTQNNNETGVSLFESDGDIDSLFSFISCTRPLVQESLLRSFYAMCQSPLASTVKAKLRQNSEHEQALVLLCKKDDTQVRANAVKLFCCLTEDGDDKEIIDRMGLQSIETLINIIRFSSDTEEIASAMGVISNLTQSSQLTDSLLEADGLPVICQCLHKEMRNGHQKNQLIENAVGSIRHFTIPTNLNSQKKVASNGVIPLLVQLLEIGTSLTKRRSSICLGQLSKTSFELSRPIPRPLGGLFKCFSSQLESVCRVHQGICTIESSFCLVEADAVSPLVTLLSDPDYDVCEASLDALLTLVEAERLQYGSKVLAEANAMHPMIKLLNSNSSTLQEKVLGALERIFRLLDLKQTYGTLAQMPLVELTQRGNSRTKSLAAGILAQLNVLHDQSSYF</sequence>
<dbReference type="PROSITE" id="PS51698">
    <property type="entry name" value="U_BOX"/>
    <property type="match status" value="1"/>
</dbReference>